<accession>A0A4U2BAS7</accession>
<sequence>MAIKVPTDLEILQTIYDKYYEEFCKYDEEESIRNAKIYVPIDCQMIAKELGVNGDIIFGRLYYHLANKFKYTNHGKTTNGKEVTVRLFEFDVDGDHKCINFPFMASVLADLRVEDSRFRWTLYASITALVISCISLAITGYELVI</sequence>
<keyword evidence="1" id="KW-1133">Transmembrane helix</keyword>
<dbReference type="Proteomes" id="UP000305840">
    <property type="component" value="Unassembled WGS sequence"/>
</dbReference>
<evidence type="ECO:0000256" key="1">
    <source>
        <dbReference type="SAM" id="Phobius"/>
    </source>
</evidence>
<organism evidence="2 3">
    <name type="scientific">Vibrio lentus</name>
    <dbReference type="NCBI Taxonomy" id="136468"/>
    <lineage>
        <taxon>Bacteria</taxon>
        <taxon>Pseudomonadati</taxon>
        <taxon>Pseudomonadota</taxon>
        <taxon>Gammaproteobacteria</taxon>
        <taxon>Vibrionales</taxon>
        <taxon>Vibrionaceae</taxon>
        <taxon>Vibrio</taxon>
    </lineage>
</organism>
<dbReference type="AlphaFoldDB" id="A0A4U2BAS7"/>
<protein>
    <submittedName>
        <fullName evidence="2">Uncharacterized protein</fullName>
    </submittedName>
</protein>
<evidence type="ECO:0000313" key="3">
    <source>
        <dbReference type="Proteomes" id="UP000305840"/>
    </source>
</evidence>
<gene>
    <name evidence="2" type="ORF">FCV91_13235</name>
</gene>
<feature type="transmembrane region" description="Helical" evidence="1">
    <location>
        <begin position="120"/>
        <end position="141"/>
    </location>
</feature>
<proteinExistence type="predicted"/>
<keyword evidence="1" id="KW-0472">Membrane</keyword>
<name>A0A4U2BAS7_9VIBR</name>
<dbReference type="RefSeq" id="WP_099165808.1">
    <property type="nucleotide sequence ID" value="NZ_JAJGZO010000008.1"/>
</dbReference>
<dbReference type="EMBL" id="SYVO01000045">
    <property type="protein sequence ID" value="TKG08195.1"/>
    <property type="molecule type" value="Genomic_DNA"/>
</dbReference>
<comment type="caution">
    <text evidence="2">The sequence shown here is derived from an EMBL/GenBank/DDBJ whole genome shotgun (WGS) entry which is preliminary data.</text>
</comment>
<evidence type="ECO:0000313" key="2">
    <source>
        <dbReference type="EMBL" id="TKG08195.1"/>
    </source>
</evidence>
<reference evidence="2 3" key="1">
    <citation type="submission" date="2019-04" db="EMBL/GenBank/DDBJ databases">
        <title>A reverse ecology approach based on a biological definition of microbial populations.</title>
        <authorList>
            <person name="Arevalo P."/>
            <person name="Vaninsberghe D."/>
            <person name="Elsherbini J."/>
            <person name="Gore J."/>
            <person name="Polz M."/>
        </authorList>
    </citation>
    <scope>NUCLEOTIDE SEQUENCE [LARGE SCALE GENOMIC DNA]</scope>
    <source>
        <strain evidence="2 3">10N.222.48.A1</strain>
    </source>
</reference>
<keyword evidence="1" id="KW-0812">Transmembrane</keyword>